<feature type="transmembrane region" description="Helical" evidence="1">
    <location>
        <begin position="159"/>
        <end position="179"/>
    </location>
</feature>
<sequence>MKKILNKVPEVTLAFWIIKIMATTIGETAADFLNINLNLGLVNTSYVMAALLIIVLFIQFKYQKYVPWIYWLVVVFISVMGTLISDNLVDNLGVSLTTTTICFGSGLIIVFVAWYLSEKTLSVHKINTVKREFFYWAAILFTFALGTSGGDLLSESLGLGYLLAGSIFIGTIALIYAAYRYLNLNAILAFWLAYILTRPLGASIGDLLTQSNKDGGLAIPTGIINAIFLASILGLVVYLSILEKRKSAKISATAS</sequence>
<evidence type="ECO:0000313" key="2">
    <source>
        <dbReference type="EMBL" id="MBK0383190.1"/>
    </source>
</evidence>
<evidence type="ECO:0000256" key="1">
    <source>
        <dbReference type="SAM" id="Phobius"/>
    </source>
</evidence>
<gene>
    <name evidence="2" type="ORF">I5M32_09490</name>
</gene>
<keyword evidence="1" id="KW-0472">Membrane</keyword>
<dbReference type="Proteomes" id="UP000660024">
    <property type="component" value="Unassembled WGS sequence"/>
</dbReference>
<comment type="caution">
    <text evidence="2">The sequence shown here is derived from an EMBL/GenBank/DDBJ whole genome shotgun (WGS) entry which is preliminary data.</text>
</comment>
<evidence type="ECO:0000313" key="3">
    <source>
        <dbReference type="Proteomes" id="UP000660024"/>
    </source>
</evidence>
<feature type="transmembrane region" description="Helical" evidence="1">
    <location>
        <begin position="96"/>
        <end position="117"/>
    </location>
</feature>
<feature type="transmembrane region" description="Helical" evidence="1">
    <location>
        <begin position="39"/>
        <end position="58"/>
    </location>
</feature>
<dbReference type="InterPro" id="IPR007136">
    <property type="entry name" value="DUF347"/>
</dbReference>
<evidence type="ECO:0008006" key="4">
    <source>
        <dbReference type="Google" id="ProtNLM"/>
    </source>
</evidence>
<organism evidence="2 3">
    <name type="scientific">Pedobacter segetis</name>
    <dbReference type="NCBI Taxonomy" id="2793069"/>
    <lineage>
        <taxon>Bacteria</taxon>
        <taxon>Pseudomonadati</taxon>
        <taxon>Bacteroidota</taxon>
        <taxon>Sphingobacteriia</taxon>
        <taxon>Sphingobacteriales</taxon>
        <taxon>Sphingobacteriaceae</taxon>
        <taxon>Pedobacter</taxon>
    </lineage>
</organism>
<protein>
    <recommendedName>
        <fullName evidence="4">Membrane-anchored protein</fullName>
    </recommendedName>
</protein>
<feature type="transmembrane region" description="Helical" evidence="1">
    <location>
        <begin position="65"/>
        <end position="84"/>
    </location>
</feature>
<reference evidence="2 3" key="1">
    <citation type="submission" date="2020-12" db="EMBL/GenBank/DDBJ databases">
        <title>Bacterial novel species Pedobacter sp. SD-b isolated from soil.</title>
        <authorList>
            <person name="Jung H.-Y."/>
        </authorList>
    </citation>
    <scope>NUCLEOTIDE SEQUENCE [LARGE SCALE GENOMIC DNA]</scope>
    <source>
        <strain evidence="2 3">SD-b</strain>
    </source>
</reference>
<proteinExistence type="predicted"/>
<feature type="transmembrane region" description="Helical" evidence="1">
    <location>
        <begin position="133"/>
        <end position="153"/>
    </location>
</feature>
<dbReference type="RefSeq" id="WP_200586004.1">
    <property type="nucleotide sequence ID" value="NZ_JAEHFY010000012.1"/>
</dbReference>
<name>A0ABS1BJW8_9SPHI</name>
<keyword evidence="3" id="KW-1185">Reference proteome</keyword>
<keyword evidence="1" id="KW-1133">Transmembrane helix</keyword>
<feature type="transmembrane region" description="Helical" evidence="1">
    <location>
        <begin position="186"/>
        <end position="205"/>
    </location>
</feature>
<accession>A0ABS1BJW8</accession>
<feature type="transmembrane region" description="Helical" evidence="1">
    <location>
        <begin position="217"/>
        <end position="241"/>
    </location>
</feature>
<keyword evidence="1" id="KW-0812">Transmembrane</keyword>
<dbReference type="Pfam" id="PF03988">
    <property type="entry name" value="DUF347"/>
    <property type="match status" value="4"/>
</dbReference>
<dbReference type="EMBL" id="JAEHFY010000012">
    <property type="protein sequence ID" value="MBK0383190.1"/>
    <property type="molecule type" value="Genomic_DNA"/>
</dbReference>
<feature type="transmembrane region" description="Helical" evidence="1">
    <location>
        <begin position="12"/>
        <end position="33"/>
    </location>
</feature>